<dbReference type="Gene3D" id="1.20.1250.20">
    <property type="entry name" value="MFS general substrate transporter like domains"/>
    <property type="match status" value="1"/>
</dbReference>
<evidence type="ECO:0000256" key="5">
    <source>
        <dbReference type="ARBA" id="ARBA00022989"/>
    </source>
</evidence>
<gene>
    <name evidence="9" type="ORF">F4561_002312</name>
</gene>
<feature type="transmembrane region" description="Helical" evidence="7">
    <location>
        <begin position="169"/>
        <end position="193"/>
    </location>
</feature>
<dbReference type="Proteomes" id="UP000523007">
    <property type="component" value="Unassembled WGS sequence"/>
</dbReference>
<evidence type="ECO:0000256" key="1">
    <source>
        <dbReference type="ARBA" id="ARBA00004651"/>
    </source>
</evidence>
<dbReference type="EMBL" id="JACHJT010000001">
    <property type="protein sequence ID" value="MBB4931492.1"/>
    <property type="molecule type" value="Genomic_DNA"/>
</dbReference>
<dbReference type="PROSITE" id="PS51318">
    <property type="entry name" value="TAT"/>
    <property type="match status" value="1"/>
</dbReference>
<dbReference type="GO" id="GO:0022857">
    <property type="term" value="F:transmembrane transporter activity"/>
    <property type="evidence" value="ECO:0007669"/>
    <property type="project" value="InterPro"/>
</dbReference>
<feature type="transmembrane region" description="Helical" evidence="7">
    <location>
        <begin position="205"/>
        <end position="224"/>
    </location>
</feature>
<evidence type="ECO:0000256" key="6">
    <source>
        <dbReference type="ARBA" id="ARBA00023136"/>
    </source>
</evidence>
<dbReference type="InterPro" id="IPR006311">
    <property type="entry name" value="TAT_signal"/>
</dbReference>
<keyword evidence="2" id="KW-0813">Transport</keyword>
<dbReference type="RefSeq" id="WP_312885215.1">
    <property type="nucleotide sequence ID" value="NZ_JACHJT010000001.1"/>
</dbReference>
<dbReference type="PANTHER" id="PTHR42718:SF47">
    <property type="entry name" value="METHYL VIOLOGEN RESISTANCE PROTEIN SMVA"/>
    <property type="match status" value="1"/>
</dbReference>
<dbReference type="AlphaFoldDB" id="A0A7W7RGJ2"/>
<dbReference type="GO" id="GO:0005886">
    <property type="term" value="C:plasma membrane"/>
    <property type="evidence" value="ECO:0007669"/>
    <property type="project" value="UniProtKB-SubCell"/>
</dbReference>
<keyword evidence="4 7" id="KW-0812">Transmembrane</keyword>
<feature type="transmembrane region" description="Helical" evidence="7">
    <location>
        <begin position="20"/>
        <end position="41"/>
    </location>
</feature>
<dbReference type="SUPFAM" id="SSF103473">
    <property type="entry name" value="MFS general substrate transporter"/>
    <property type="match status" value="1"/>
</dbReference>
<feature type="transmembrane region" description="Helical" evidence="7">
    <location>
        <begin position="85"/>
        <end position="104"/>
    </location>
</feature>
<dbReference type="PROSITE" id="PS50850">
    <property type="entry name" value="MFS"/>
    <property type="match status" value="1"/>
</dbReference>
<feature type="transmembrane region" description="Helical" evidence="7">
    <location>
        <begin position="306"/>
        <end position="329"/>
    </location>
</feature>
<evidence type="ECO:0000256" key="4">
    <source>
        <dbReference type="ARBA" id="ARBA00022692"/>
    </source>
</evidence>
<feature type="transmembrane region" description="Helical" evidence="7">
    <location>
        <begin position="336"/>
        <end position="356"/>
    </location>
</feature>
<sequence>MTESQSRTPAPATRRQWTGLAVLFLPTLVVSMDISVLYLAAPHISADLRPSSTQTLWITDVYGFLTAGFLIVMGTLGDRIGRRRLLVIGAGAFGVLSLAAAYAPSAEALILARALLGIAGATLMPSTLALISTMFPAPNQRSLAIGAWVTTMSVGVSTGPLIGGALLQYFWWGSVFLVGVPVMLLLVASARVVLPEYRDPAAGRLDLASAALSLAAILPVVYGLKRIAEGALDTQASLALAGGVAVGVVFVRRQRASPDPLVDVRLFRGAAFGAALALLLFGMVAINGVEYLFPQYLQLVVGMPPLAAGLWTLPGALAVVAGSLAAPVAARRLPPAYVVAAGAALASLGFGAMSLVGSTPGFAVLVAGLVVAQLGVAPILVLGTDLVVGAAPRERAGSASAVSETSGELGVSLGIALMGSVSTAVYRTEVSGSVPAGVPPEEAETAHDTLGGAVAVAERLPAAQASELLDTARMAFTQAVGVGSGVSAAIAAALAVVAVALLRGTRASTTSEAEGERAED</sequence>
<keyword evidence="6 7" id="KW-0472">Membrane</keyword>
<evidence type="ECO:0000259" key="8">
    <source>
        <dbReference type="PROSITE" id="PS50850"/>
    </source>
</evidence>
<keyword evidence="10" id="KW-1185">Reference proteome</keyword>
<feature type="domain" description="Major facilitator superfamily (MFS) profile" evidence="8">
    <location>
        <begin position="19"/>
        <end position="510"/>
    </location>
</feature>
<keyword evidence="5 7" id="KW-1133">Transmembrane helix</keyword>
<feature type="transmembrane region" description="Helical" evidence="7">
    <location>
        <begin position="110"/>
        <end position="131"/>
    </location>
</feature>
<feature type="transmembrane region" description="Helical" evidence="7">
    <location>
        <begin position="362"/>
        <end position="388"/>
    </location>
</feature>
<organism evidence="9 10">
    <name type="scientific">Lipingzhangella halophila</name>
    <dbReference type="NCBI Taxonomy" id="1783352"/>
    <lineage>
        <taxon>Bacteria</taxon>
        <taxon>Bacillati</taxon>
        <taxon>Actinomycetota</taxon>
        <taxon>Actinomycetes</taxon>
        <taxon>Streptosporangiales</taxon>
        <taxon>Nocardiopsidaceae</taxon>
        <taxon>Lipingzhangella</taxon>
    </lineage>
</organism>
<evidence type="ECO:0000256" key="7">
    <source>
        <dbReference type="SAM" id="Phobius"/>
    </source>
</evidence>
<feature type="transmembrane region" description="Helical" evidence="7">
    <location>
        <begin position="236"/>
        <end position="254"/>
    </location>
</feature>
<dbReference type="InterPro" id="IPR020846">
    <property type="entry name" value="MFS_dom"/>
</dbReference>
<keyword evidence="3" id="KW-1003">Cell membrane</keyword>
<feature type="transmembrane region" description="Helical" evidence="7">
    <location>
        <begin position="266"/>
        <end position="286"/>
    </location>
</feature>
<proteinExistence type="predicted"/>
<feature type="transmembrane region" description="Helical" evidence="7">
    <location>
        <begin position="61"/>
        <end position="78"/>
    </location>
</feature>
<dbReference type="PANTHER" id="PTHR42718">
    <property type="entry name" value="MAJOR FACILITATOR SUPERFAMILY MULTIDRUG TRANSPORTER MFSC"/>
    <property type="match status" value="1"/>
</dbReference>
<comment type="caution">
    <text evidence="9">The sequence shown here is derived from an EMBL/GenBank/DDBJ whole genome shotgun (WGS) entry which is preliminary data.</text>
</comment>
<dbReference type="CDD" id="cd17321">
    <property type="entry name" value="MFS_MMR_MDR_like"/>
    <property type="match status" value="1"/>
</dbReference>
<evidence type="ECO:0000313" key="9">
    <source>
        <dbReference type="EMBL" id="MBB4931492.1"/>
    </source>
</evidence>
<evidence type="ECO:0000256" key="2">
    <source>
        <dbReference type="ARBA" id="ARBA00022448"/>
    </source>
</evidence>
<feature type="transmembrane region" description="Helical" evidence="7">
    <location>
        <begin position="479"/>
        <end position="502"/>
    </location>
</feature>
<dbReference type="InterPro" id="IPR036259">
    <property type="entry name" value="MFS_trans_sf"/>
</dbReference>
<accession>A0A7W7RGJ2</accession>
<feature type="transmembrane region" description="Helical" evidence="7">
    <location>
        <begin position="143"/>
        <end position="163"/>
    </location>
</feature>
<protein>
    <submittedName>
        <fullName evidence="9">DHA2 family multidrug resistance protein-like MFS transporter</fullName>
    </submittedName>
</protein>
<comment type="subcellular location">
    <subcellularLocation>
        <location evidence="1">Cell membrane</location>
        <topology evidence="1">Multi-pass membrane protein</topology>
    </subcellularLocation>
</comment>
<dbReference type="InterPro" id="IPR011701">
    <property type="entry name" value="MFS"/>
</dbReference>
<evidence type="ECO:0000256" key="3">
    <source>
        <dbReference type="ARBA" id="ARBA00022475"/>
    </source>
</evidence>
<dbReference type="Pfam" id="PF07690">
    <property type="entry name" value="MFS_1"/>
    <property type="match status" value="1"/>
</dbReference>
<name>A0A7W7RGJ2_9ACTN</name>
<evidence type="ECO:0000313" key="10">
    <source>
        <dbReference type="Proteomes" id="UP000523007"/>
    </source>
</evidence>
<reference evidence="9 10" key="1">
    <citation type="submission" date="2020-08" db="EMBL/GenBank/DDBJ databases">
        <title>Sequencing the genomes of 1000 actinobacteria strains.</title>
        <authorList>
            <person name="Klenk H.-P."/>
        </authorList>
    </citation>
    <scope>NUCLEOTIDE SEQUENCE [LARGE SCALE GENOMIC DNA]</scope>
    <source>
        <strain evidence="9 10">DSM 102030</strain>
    </source>
</reference>